<protein>
    <submittedName>
        <fullName evidence="1">Uncharacterized protein</fullName>
    </submittedName>
</protein>
<sequence>MILRVTTAQKETKGSAGIRKNTSERNGVVLHFYNSVYELRGLDSHICFCIGSAAIPKPCSLWQSLLYTLLGYVCEHGRPVPAIMQLMSNRKFKQ</sequence>
<dbReference type="Proteomes" id="UP001177744">
    <property type="component" value="Unassembled WGS sequence"/>
</dbReference>
<comment type="caution">
    <text evidence="1">The sequence shown here is derived from an EMBL/GenBank/DDBJ whole genome shotgun (WGS) entry which is preliminary data.</text>
</comment>
<keyword evidence="2" id="KW-1185">Reference proteome</keyword>
<accession>A0AA40HFW4</accession>
<dbReference type="AlphaFoldDB" id="A0AA40HFW4"/>
<organism evidence="1 2">
    <name type="scientific">Cnephaeus nilssonii</name>
    <name type="common">Northern bat</name>
    <name type="synonym">Eptesicus nilssonii</name>
    <dbReference type="NCBI Taxonomy" id="3371016"/>
    <lineage>
        <taxon>Eukaryota</taxon>
        <taxon>Metazoa</taxon>
        <taxon>Chordata</taxon>
        <taxon>Craniata</taxon>
        <taxon>Vertebrata</taxon>
        <taxon>Euteleostomi</taxon>
        <taxon>Mammalia</taxon>
        <taxon>Eutheria</taxon>
        <taxon>Laurasiatheria</taxon>
        <taxon>Chiroptera</taxon>
        <taxon>Yangochiroptera</taxon>
        <taxon>Vespertilionidae</taxon>
        <taxon>Cnephaeus</taxon>
    </lineage>
</organism>
<proteinExistence type="predicted"/>
<dbReference type="EMBL" id="JAULJE010000021">
    <property type="protein sequence ID" value="KAK1330398.1"/>
    <property type="molecule type" value="Genomic_DNA"/>
</dbReference>
<evidence type="ECO:0000313" key="2">
    <source>
        <dbReference type="Proteomes" id="UP001177744"/>
    </source>
</evidence>
<gene>
    <name evidence="1" type="ORF">QTO34_010587</name>
</gene>
<reference evidence="1" key="1">
    <citation type="submission" date="2023-06" db="EMBL/GenBank/DDBJ databases">
        <title>Reference genome for the Northern bat (Eptesicus nilssonii), a most northern bat species.</title>
        <authorList>
            <person name="Laine V.N."/>
            <person name="Pulliainen A.T."/>
            <person name="Lilley T.M."/>
        </authorList>
    </citation>
    <scope>NUCLEOTIDE SEQUENCE</scope>
    <source>
        <strain evidence="1">BLF_Eptnil</strain>
        <tissue evidence="1">Kidney</tissue>
    </source>
</reference>
<name>A0AA40HFW4_CNENI</name>
<evidence type="ECO:0000313" key="1">
    <source>
        <dbReference type="EMBL" id="KAK1330398.1"/>
    </source>
</evidence>